<accession>A0AAN8NZT6</accession>
<dbReference type="EMBL" id="JAVHJM010000001">
    <property type="protein sequence ID" value="KAK6519941.1"/>
    <property type="molecule type" value="Genomic_DNA"/>
</dbReference>
<organism evidence="2 3">
    <name type="scientific">Arthrobotrys conoides</name>
    <dbReference type="NCBI Taxonomy" id="74498"/>
    <lineage>
        <taxon>Eukaryota</taxon>
        <taxon>Fungi</taxon>
        <taxon>Dikarya</taxon>
        <taxon>Ascomycota</taxon>
        <taxon>Pezizomycotina</taxon>
        <taxon>Orbiliomycetes</taxon>
        <taxon>Orbiliales</taxon>
        <taxon>Orbiliaceae</taxon>
        <taxon>Arthrobotrys</taxon>
    </lineage>
</organism>
<keyword evidence="3" id="KW-1185">Reference proteome</keyword>
<evidence type="ECO:0000313" key="2">
    <source>
        <dbReference type="EMBL" id="KAK6519941.1"/>
    </source>
</evidence>
<comment type="caution">
    <text evidence="2">The sequence shown here is derived from an EMBL/GenBank/DDBJ whole genome shotgun (WGS) entry which is preliminary data.</text>
</comment>
<feature type="region of interest" description="Disordered" evidence="1">
    <location>
        <begin position="20"/>
        <end position="44"/>
    </location>
</feature>
<evidence type="ECO:0000256" key="1">
    <source>
        <dbReference type="SAM" id="MobiDB-lite"/>
    </source>
</evidence>
<gene>
    <name evidence="2" type="ORF">TWF506_000235</name>
</gene>
<dbReference type="Proteomes" id="UP001307849">
    <property type="component" value="Unassembled WGS sequence"/>
</dbReference>
<name>A0AAN8NZT6_9PEZI</name>
<proteinExistence type="predicted"/>
<reference evidence="2 3" key="1">
    <citation type="submission" date="2019-10" db="EMBL/GenBank/DDBJ databases">
        <authorList>
            <person name="Palmer J.M."/>
        </authorList>
    </citation>
    <scope>NUCLEOTIDE SEQUENCE [LARGE SCALE GENOMIC DNA]</scope>
    <source>
        <strain evidence="2 3">TWF506</strain>
    </source>
</reference>
<sequence length="100" mass="11423">MLCSFKRLQPYAFARALPRPRRVYSSSSSVSSSPVPTSLDTTSPSLDEPRTFTFSLLNILFAAVTERSVYKSKEIDQEMAYILYITRKSNLVENFSHKIH</sequence>
<protein>
    <submittedName>
        <fullName evidence="2">Uncharacterized protein</fullName>
    </submittedName>
</protein>
<evidence type="ECO:0000313" key="3">
    <source>
        <dbReference type="Proteomes" id="UP001307849"/>
    </source>
</evidence>
<dbReference type="AlphaFoldDB" id="A0AAN8NZT6"/>
<feature type="compositionally biased region" description="Low complexity" evidence="1">
    <location>
        <begin position="23"/>
        <end position="44"/>
    </location>
</feature>